<reference evidence="1" key="1">
    <citation type="submission" date="2018-02" db="EMBL/GenBank/DDBJ databases">
        <title>Rhizophora mucronata_Transcriptome.</title>
        <authorList>
            <person name="Meera S.P."/>
            <person name="Sreeshan A."/>
            <person name="Augustine A."/>
        </authorList>
    </citation>
    <scope>NUCLEOTIDE SEQUENCE</scope>
    <source>
        <tissue evidence="1">Leaf</tissue>
    </source>
</reference>
<dbReference type="AlphaFoldDB" id="A0A2P2QPZ0"/>
<protein>
    <submittedName>
        <fullName evidence="1">Uncharacterized protein</fullName>
    </submittedName>
</protein>
<sequence length="35" mass="3854">MKRIVPSFGKAYSISLDYGCPFKSCISNKDARDVG</sequence>
<evidence type="ECO:0000313" key="1">
    <source>
        <dbReference type="EMBL" id="MBX69053.1"/>
    </source>
</evidence>
<proteinExistence type="predicted"/>
<dbReference type="EMBL" id="GGEC01088569">
    <property type="protein sequence ID" value="MBX69053.1"/>
    <property type="molecule type" value="Transcribed_RNA"/>
</dbReference>
<organism evidence="1">
    <name type="scientific">Rhizophora mucronata</name>
    <name type="common">Asiatic mangrove</name>
    <dbReference type="NCBI Taxonomy" id="61149"/>
    <lineage>
        <taxon>Eukaryota</taxon>
        <taxon>Viridiplantae</taxon>
        <taxon>Streptophyta</taxon>
        <taxon>Embryophyta</taxon>
        <taxon>Tracheophyta</taxon>
        <taxon>Spermatophyta</taxon>
        <taxon>Magnoliopsida</taxon>
        <taxon>eudicotyledons</taxon>
        <taxon>Gunneridae</taxon>
        <taxon>Pentapetalae</taxon>
        <taxon>rosids</taxon>
        <taxon>fabids</taxon>
        <taxon>Malpighiales</taxon>
        <taxon>Rhizophoraceae</taxon>
        <taxon>Rhizophora</taxon>
    </lineage>
</organism>
<accession>A0A2P2QPZ0</accession>
<name>A0A2P2QPZ0_RHIMU</name>